<dbReference type="InterPro" id="IPR012127">
    <property type="entry name" value="Cyt_c_prime"/>
</dbReference>
<dbReference type="InterPro" id="IPR015984">
    <property type="entry name" value="Cyt_c_prime_subgr"/>
</dbReference>
<dbReference type="GO" id="GO:0022900">
    <property type="term" value="P:electron transport chain"/>
    <property type="evidence" value="ECO:0007669"/>
    <property type="project" value="InterPro"/>
</dbReference>
<reference evidence="6" key="1">
    <citation type="submission" date="2016-10" db="EMBL/GenBank/DDBJ databases">
        <title>Sequence of Gallionella enrichment culture.</title>
        <authorList>
            <person name="Poehlein A."/>
            <person name="Muehling M."/>
            <person name="Daniel R."/>
        </authorList>
    </citation>
    <scope>NUCLEOTIDE SEQUENCE</scope>
</reference>
<comment type="caution">
    <text evidence="6">The sequence shown here is derived from an EMBL/GenBank/DDBJ whole genome shotgun (WGS) entry which is preliminary data.</text>
</comment>
<name>A0A1J5SQA6_9ZZZZ</name>
<evidence type="ECO:0000256" key="4">
    <source>
        <dbReference type="ARBA" id="ARBA00022982"/>
    </source>
</evidence>
<dbReference type="Gene3D" id="1.20.120.10">
    <property type="entry name" value="Cytochrome c/b562"/>
    <property type="match status" value="1"/>
</dbReference>
<sequence>MKLKHLAAAGLALGIAVGALAQGKPEDEIRYRQSVMNVVGHAFGPMIAMAQGKIPYDKDVVAKNSSLLEALIGLPWPAFGPGTDKGAPTKASKKIWSEPAKFKQASDKVQQAVADLDKTAKGGDEKAVKVALGHLGKACKACHDDFRTKEFQRN</sequence>
<evidence type="ECO:0000256" key="5">
    <source>
        <dbReference type="ARBA" id="ARBA00023004"/>
    </source>
</evidence>
<keyword evidence="5" id="KW-0408">Iron</keyword>
<evidence type="ECO:0000313" key="6">
    <source>
        <dbReference type="EMBL" id="OIR03820.1"/>
    </source>
</evidence>
<keyword evidence="1" id="KW-0813">Transport</keyword>
<dbReference type="GO" id="GO:0020037">
    <property type="term" value="F:heme binding"/>
    <property type="evidence" value="ECO:0007669"/>
    <property type="project" value="InterPro"/>
</dbReference>
<keyword evidence="3" id="KW-0479">Metal-binding</keyword>
<dbReference type="InterPro" id="IPR002321">
    <property type="entry name" value="Cyt_c_II"/>
</dbReference>
<dbReference type="EMBL" id="MLJW01000062">
    <property type="protein sequence ID" value="OIR03820.1"/>
    <property type="molecule type" value="Genomic_DNA"/>
</dbReference>
<dbReference type="AlphaFoldDB" id="A0A1J5SQA6"/>
<dbReference type="GO" id="GO:0009055">
    <property type="term" value="F:electron transfer activity"/>
    <property type="evidence" value="ECO:0007669"/>
    <property type="project" value="InterPro"/>
</dbReference>
<gene>
    <name evidence="6" type="ORF">GALL_140010</name>
</gene>
<protein>
    <submittedName>
        <fullName evidence="6">Cytochrome c</fullName>
    </submittedName>
</protein>
<dbReference type="Pfam" id="PF01322">
    <property type="entry name" value="Cytochrom_C_2"/>
    <property type="match status" value="1"/>
</dbReference>
<dbReference type="SUPFAM" id="SSF47175">
    <property type="entry name" value="Cytochromes"/>
    <property type="match status" value="1"/>
</dbReference>
<dbReference type="GO" id="GO:0042597">
    <property type="term" value="C:periplasmic space"/>
    <property type="evidence" value="ECO:0007669"/>
    <property type="project" value="InterPro"/>
</dbReference>
<dbReference type="GO" id="GO:0005506">
    <property type="term" value="F:iron ion binding"/>
    <property type="evidence" value="ECO:0007669"/>
    <property type="project" value="InterPro"/>
</dbReference>
<evidence type="ECO:0000256" key="3">
    <source>
        <dbReference type="ARBA" id="ARBA00022723"/>
    </source>
</evidence>
<proteinExistence type="predicted"/>
<organism evidence="6">
    <name type="scientific">mine drainage metagenome</name>
    <dbReference type="NCBI Taxonomy" id="410659"/>
    <lineage>
        <taxon>unclassified sequences</taxon>
        <taxon>metagenomes</taxon>
        <taxon>ecological metagenomes</taxon>
    </lineage>
</organism>
<evidence type="ECO:0000256" key="1">
    <source>
        <dbReference type="ARBA" id="ARBA00022448"/>
    </source>
</evidence>
<accession>A0A1J5SQA6</accession>
<keyword evidence="2" id="KW-0349">Heme</keyword>
<dbReference type="PROSITE" id="PS51009">
    <property type="entry name" value="CYTCII"/>
    <property type="match status" value="1"/>
</dbReference>
<dbReference type="InterPro" id="IPR010980">
    <property type="entry name" value="Cyt_c/b562"/>
</dbReference>
<dbReference type="PRINTS" id="PR00608">
    <property type="entry name" value="CYTCHROMECII"/>
</dbReference>
<evidence type="ECO:0000256" key="2">
    <source>
        <dbReference type="ARBA" id="ARBA00022617"/>
    </source>
</evidence>
<dbReference type="PIRSF" id="PIRSF000027">
    <property type="entry name" value="Cytc_c_prime"/>
    <property type="match status" value="1"/>
</dbReference>
<keyword evidence="4" id="KW-0249">Electron transport</keyword>